<evidence type="ECO:0000259" key="12">
    <source>
        <dbReference type="PROSITE" id="PS50893"/>
    </source>
</evidence>
<proteinExistence type="inferred from homology"/>
<keyword evidence="14" id="KW-1185">Reference proteome</keyword>
<evidence type="ECO:0000256" key="9">
    <source>
        <dbReference type="ARBA" id="ARBA00023136"/>
    </source>
</evidence>
<dbReference type="InterPro" id="IPR013525">
    <property type="entry name" value="ABC2_TM"/>
</dbReference>
<keyword evidence="3" id="KW-0813">Transport</keyword>
<feature type="transmembrane region" description="Helical" evidence="11">
    <location>
        <begin position="1380"/>
        <end position="1399"/>
    </location>
</feature>
<evidence type="ECO:0000256" key="10">
    <source>
        <dbReference type="SAM" id="MobiDB-lite"/>
    </source>
</evidence>
<dbReference type="Pfam" id="PF08370">
    <property type="entry name" value="PDR_assoc"/>
    <property type="match status" value="1"/>
</dbReference>
<feature type="transmembrane region" description="Helical" evidence="11">
    <location>
        <begin position="1206"/>
        <end position="1223"/>
    </location>
</feature>
<organism evidence="13 14">
    <name type="scientific">Linum trigynum</name>
    <dbReference type="NCBI Taxonomy" id="586398"/>
    <lineage>
        <taxon>Eukaryota</taxon>
        <taxon>Viridiplantae</taxon>
        <taxon>Streptophyta</taxon>
        <taxon>Embryophyta</taxon>
        <taxon>Tracheophyta</taxon>
        <taxon>Spermatophyta</taxon>
        <taxon>Magnoliopsida</taxon>
        <taxon>eudicotyledons</taxon>
        <taxon>Gunneridae</taxon>
        <taxon>Pentapetalae</taxon>
        <taxon>rosids</taxon>
        <taxon>fabids</taxon>
        <taxon>Malpighiales</taxon>
        <taxon>Linaceae</taxon>
        <taxon>Linum</taxon>
    </lineage>
</organism>
<feature type="transmembrane region" description="Helical" evidence="11">
    <location>
        <begin position="1282"/>
        <end position="1306"/>
    </location>
</feature>
<name>A0AAV2G2J4_9ROSI</name>
<keyword evidence="8 11" id="KW-1133">Transmembrane helix</keyword>
<evidence type="ECO:0000256" key="5">
    <source>
        <dbReference type="ARBA" id="ARBA00022737"/>
    </source>
</evidence>
<dbReference type="CDD" id="cd03232">
    <property type="entry name" value="ABCG_PDR_domain2"/>
    <property type="match status" value="1"/>
</dbReference>
<keyword evidence="7" id="KW-0067">ATP-binding</keyword>
<feature type="transmembrane region" description="Helical" evidence="11">
    <location>
        <begin position="681"/>
        <end position="705"/>
    </location>
</feature>
<reference evidence="13 14" key="1">
    <citation type="submission" date="2024-04" db="EMBL/GenBank/DDBJ databases">
        <authorList>
            <person name="Fracassetti M."/>
        </authorList>
    </citation>
    <scope>NUCLEOTIDE SEQUENCE [LARGE SCALE GENOMIC DNA]</scope>
</reference>
<evidence type="ECO:0000256" key="4">
    <source>
        <dbReference type="ARBA" id="ARBA00022692"/>
    </source>
</evidence>
<protein>
    <recommendedName>
        <fullName evidence="12">ABC transporter domain-containing protein</fullName>
    </recommendedName>
</protein>
<dbReference type="Gene3D" id="3.40.50.300">
    <property type="entry name" value="P-loop containing nucleotide triphosphate hydrolases"/>
    <property type="match status" value="2"/>
</dbReference>
<dbReference type="PANTHER" id="PTHR48040">
    <property type="entry name" value="PLEIOTROPIC DRUG RESISTANCE PROTEIN 1-LIKE ISOFORM X1"/>
    <property type="match status" value="1"/>
</dbReference>
<dbReference type="GO" id="GO:0016887">
    <property type="term" value="F:ATP hydrolysis activity"/>
    <property type="evidence" value="ECO:0007669"/>
    <property type="project" value="InterPro"/>
</dbReference>
<dbReference type="GO" id="GO:0140359">
    <property type="term" value="F:ABC-type transporter activity"/>
    <property type="evidence" value="ECO:0007669"/>
    <property type="project" value="InterPro"/>
</dbReference>
<feature type="transmembrane region" description="Helical" evidence="11">
    <location>
        <begin position="767"/>
        <end position="790"/>
    </location>
</feature>
<dbReference type="InterPro" id="IPR034001">
    <property type="entry name" value="ABCG_PDR_1"/>
</dbReference>
<feature type="domain" description="ABC transporter" evidence="12">
    <location>
        <begin position="859"/>
        <end position="1111"/>
    </location>
</feature>
<sequence length="1461" mass="164841">MAGRVLAEEEDGGAMPSSGSSSGREEESSDAVFESMRRSSLGSSEAVAAAEEELRWAAIERLPTRRRVRKGIVLKRYGEGGGVVVPVEVDVRKMEVKDKVMLLESLLKVPETDNEDLLRTIRKRIDRVGIAIPQIEVRFESLSIEGEAYVGNRALPTLLNSTLNAVEGVLKIIGLSSSKKTTVKILQDVSGIVKPSRLTLLLGPPGSGKTTLLKALAGKLDKNLKVSGEITYCGHDFSEFIPKRTSAYISQHDLHYGEMTVRETLEFSRRCLGVGSRQMMLEELLRREKTAGIVPNFDVDAFMKATTVATKRASLFIDYVIKILGLDICVDTVVGDEMRRGISGGQKKRVTTGEMLTGPAKVFFMDEISTGLDSSTTYQIVNYLKQIAHIMDETLVISLLQPAPETFDLFDDIILLSEGKIVYQGPTENVLEFFESMGFKCPERKGTADFLQEVTSAKDQLYYWFDGNKPYRYVPVTEFVSAFKSFYIGKDLFEELRHPFDKGGTHPAALERMKYAISKWELFRACFAREWLWMKRNSVVFVFKTVQIAIMAMLASSVFVRTKMESGQMEGAAKYGGALFFSLNNVLFNGLPEIAMTTMKLPVFFKQRDLLFYPAWAFALPIWLLSIPVSLMESGILSIITYYPIGFAPGACRFLKQFLALFGIHQMSLSLYHFAGVLGRIEVIATTIATFALLVFFVLGGYIVARYDIASWIRWGYYISPVMYGQNAIAINEFLHERWNMPIGNSTEPSIGIAFLKQRGMFTTERWYWISIVALFGFCLLFNLLFILALKYLKPLGDNKVVLVEKKTTDEGHIPLAPGLKENIDMEDKNYVGNIDDINNDIEHRTKKGMVLPFQPLSLAFHHVNYYVDMPAGMKSKGFEESRLRLLQDVSGAFRPCVLTALVGASGAGKTTLMDVLAGRKTGGYIEGSISVSGYPKNQDTFARVAGYCEQNDIHSPYVTVYESLIFSAWLRLTSDIDAETRKMFVEEVMELIELNPIRNSLVGDPGVNGLSTEQRKRLTIAVELVANPSIIFMDEPTSGLDARAAAIVMRTVRNTVDTGRTVVCTIHQPSIGIFEAFDELLLMKRGGRVIYAGPLGHESIELVRYFETIPGVTKIAEGYNPATWMLEVTSTTVEAKLRVDFAEIYASSDLYRRNEELIKELSTPTAASENLHFPTRFSQNFFTQCKACLWKQHLSYWRNSQYNAIRFYVTIVIGIMFGIVFWSKGDKIHKQQDLINLLGATYAALLFLGASNAAAIQPVVAMERTVFYRERAAGMYSALPYAFAQVFIEAIYVSMQSMIYAILLYSMIGYHWSFQKFAYFYYFLFMCFTYFSIYGMMTVSVSPNLEIASIVMLFFTTVWNLFSGIFIPKMEIPVWWRWYYWMCPLAWTIKGAFTSQFGDLNNLIEVPTSSELVPVDVFLKEIFGYDFDKLGEAVFAHLVFVFLFIFVFAYSIKFLNFQKR</sequence>
<dbReference type="PANTHER" id="PTHR48040:SF60">
    <property type="entry name" value="ABC TRANSPORTER DOMAIN-CONTAINING PROTEIN"/>
    <property type="match status" value="1"/>
</dbReference>
<keyword evidence="6" id="KW-0547">Nucleotide-binding</keyword>
<dbReference type="SUPFAM" id="SSF52540">
    <property type="entry name" value="P-loop containing nucleoside triphosphate hydrolases"/>
    <property type="match status" value="2"/>
</dbReference>
<keyword evidence="5" id="KW-0677">Repeat</keyword>
<evidence type="ECO:0000313" key="13">
    <source>
        <dbReference type="EMBL" id="CAL1403990.1"/>
    </source>
</evidence>
<dbReference type="InterPro" id="IPR003593">
    <property type="entry name" value="AAA+_ATPase"/>
</dbReference>
<feature type="transmembrane region" description="Helical" evidence="11">
    <location>
        <begin position="1435"/>
        <end position="1456"/>
    </location>
</feature>
<dbReference type="InterPro" id="IPR027417">
    <property type="entry name" value="P-loop_NTPase"/>
</dbReference>
<evidence type="ECO:0000256" key="11">
    <source>
        <dbReference type="SAM" id="Phobius"/>
    </source>
</evidence>
<feature type="transmembrane region" description="Helical" evidence="11">
    <location>
        <begin position="572"/>
        <end position="591"/>
    </location>
</feature>
<evidence type="ECO:0000256" key="2">
    <source>
        <dbReference type="ARBA" id="ARBA00006012"/>
    </source>
</evidence>
<feature type="transmembrane region" description="Helical" evidence="11">
    <location>
        <begin position="1348"/>
        <end position="1368"/>
    </location>
</feature>
<dbReference type="GO" id="GO:0016020">
    <property type="term" value="C:membrane"/>
    <property type="evidence" value="ECO:0007669"/>
    <property type="project" value="UniProtKB-SubCell"/>
</dbReference>
<dbReference type="InterPro" id="IPR043926">
    <property type="entry name" value="ABCG_dom"/>
</dbReference>
<evidence type="ECO:0000256" key="1">
    <source>
        <dbReference type="ARBA" id="ARBA00004141"/>
    </source>
</evidence>
<gene>
    <name evidence="13" type="ORF">LTRI10_LOCUS43881</name>
</gene>
<dbReference type="CDD" id="cd03233">
    <property type="entry name" value="ABCG_PDR_domain1"/>
    <property type="match status" value="1"/>
</dbReference>
<dbReference type="InterPro" id="IPR034003">
    <property type="entry name" value="ABCG_PDR_2"/>
</dbReference>
<dbReference type="EMBL" id="OZ034820">
    <property type="protein sequence ID" value="CAL1403990.1"/>
    <property type="molecule type" value="Genomic_DNA"/>
</dbReference>
<evidence type="ECO:0000313" key="14">
    <source>
        <dbReference type="Proteomes" id="UP001497516"/>
    </source>
</evidence>
<dbReference type="Proteomes" id="UP001497516">
    <property type="component" value="Chromosome 7"/>
</dbReference>
<evidence type="ECO:0000256" key="6">
    <source>
        <dbReference type="ARBA" id="ARBA00022741"/>
    </source>
</evidence>
<feature type="transmembrane region" description="Helical" evidence="11">
    <location>
        <begin position="539"/>
        <end position="560"/>
    </location>
</feature>
<evidence type="ECO:0000256" key="3">
    <source>
        <dbReference type="ARBA" id="ARBA00022448"/>
    </source>
</evidence>
<feature type="transmembrane region" description="Helical" evidence="11">
    <location>
        <begin position="611"/>
        <end position="642"/>
    </location>
</feature>
<feature type="transmembrane region" description="Helical" evidence="11">
    <location>
        <begin position="1318"/>
        <end position="1336"/>
    </location>
</feature>
<dbReference type="Pfam" id="PF19055">
    <property type="entry name" value="ABC2_membrane_7"/>
    <property type="match status" value="2"/>
</dbReference>
<dbReference type="Pfam" id="PF14510">
    <property type="entry name" value="ABC_trans_N"/>
    <property type="match status" value="1"/>
</dbReference>
<comment type="subcellular location">
    <subcellularLocation>
        <location evidence="1">Membrane</location>
        <topology evidence="1">Multi-pass membrane protein</topology>
    </subcellularLocation>
</comment>
<dbReference type="FunFam" id="3.40.50.300:FF:000179">
    <property type="entry name" value="ABC transporter G family member 34"/>
    <property type="match status" value="1"/>
</dbReference>
<feature type="transmembrane region" description="Helical" evidence="11">
    <location>
        <begin position="1235"/>
        <end position="1262"/>
    </location>
</feature>
<dbReference type="GO" id="GO:0005524">
    <property type="term" value="F:ATP binding"/>
    <property type="evidence" value="ECO:0007669"/>
    <property type="project" value="UniProtKB-KW"/>
</dbReference>
<evidence type="ECO:0000256" key="8">
    <source>
        <dbReference type="ARBA" id="ARBA00022989"/>
    </source>
</evidence>
<keyword evidence="4 11" id="KW-0812">Transmembrane</keyword>
<evidence type="ECO:0000256" key="7">
    <source>
        <dbReference type="ARBA" id="ARBA00022840"/>
    </source>
</evidence>
<keyword evidence="9 11" id="KW-0472">Membrane</keyword>
<dbReference type="SMART" id="SM00382">
    <property type="entry name" value="AAA"/>
    <property type="match status" value="2"/>
</dbReference>
<dbReference type="InterPro" id="IPR003439">
    <property type="entry name" value="ABC_transporter-like_ATP-bd"/>
</dbReference>
<dbReference type="FunFam" id="3.40.50.300:FF:000059">
    <property type="entry name" value="ABC transporter G family member 40"/>
    <property type="match status" value="1"/>
</dbReference>
<dbReference type="Pfam" id="PF01061">
    <property type="entry name" value="ABC2_membrane"/>
    <property type="match status" value="2"/>
</dbReference>
<dbReference type="InterPro" id="IPR029481">
    <property type="entry name" value="ABC_trans_N"/>
</dbReference>
<feature type="region of interest" description="Disordered" evidence="10">
    <location>
        <begin position="1"/>
        <end position="39"/>
    </location>
</feature>
<feature type="domain" description="ABC transporter" evidence="12">
    <location>
        <begin position="170"/>
        <end position="443"/>
    </location>
</feature>
<dbReference type="PROSITE" id="PS50893">
    <property type="entry name" value="ABC_TRANSPORTER_2"/>
    <property type="match status" value="2"/>
</dbReference>
<dbReference type="InterPro" id="IPR013581">
    <property type="entry name" value="PDR_assoc"/>
</dbReference>
<accession>A0AAV2G2J4</accession>
<dbReference type="Pfam" id="PF00005">
    <property type="entry name" value="ABC_tran"/>
    <property type="match status" value="2"/>
</dbReference>
<comment type="similarity">
    <text evidence="2">Belongs to the ABC transporter superfamily. ABCG family. PDR (TC 3.A.1.205) subfamily.</text>
</comment>